<keyword evidence="1" id="KW-0460">Magnesium</keyword>
<dbReference type="Gene3D" id="1.10.4080.10">
    <property type="entry name" value="ADP-ribosylation/Crystallin J1"/>
    <property type="match status" value="1"/>
</dbReference>
<dbReference type="EMBL" id="JABAEW010000027">
    <property type="protein sequence ID" value="NMD87643.1"/>
    <property type="molecule type" value="Genomic_DNA"/>
</dbReference>
<evidence type="ECO:0000313" key="2">
    <source>
        <dbReference type="EMBL" id="NMD87643.1"/>
    </source>
</evidence>
<dbReference type="InterPro" id="IPR005502">
    <property type="entry name" value="Ribosyl_crysJ1"/>
</dbReference>
<sequence>MKLFADKVTACWIGKSQGGGLGAPYEGVPYRLNLTEKKLFLDLGPNDDLELQLLWLICAEKYAGRLTSAHLAEAWREHIKYGMDEYGVAVRNLRRGLEPPLSGYVDNSSFGDGIGATIRSEIWSCLSPGKPRQAACFTAQDAMVDHYGDGVWGEMYMAAAGSIAIAVNDPVAALKGALEVIPADSQVARAVNYVFALHAAETPAGELRELILGRFGSHNFTCCYMNIAFLVAAVLYGQGDFIRTITMCINFGKDTDCTAAGCGALLGLAYGGGIFPARWREVLPDRITVSDFLMELEELPKNPERLYCAGHRPRRENQPGTAAGEPGAFVCLSVAAAGCGAVAAEERLSGFQRHR</sequence>
<organism evidence="2 3">
    <name type="scientific">Victivallis vadensis</name>
    <dbReference type="NCBI Taxonomy" id="172901"/>
    <lineage>
        <taxon>Bacteria</taxon>
        <taxon>Pseudomonadati</taxon>
        <taxon>Lentisphaerota</taxon>
        <taxon>Lentisphaeria</taxon>
        <taxon>Victivallales</taxon>
        <taxon>Victivallaceae</taxon>
        <taxon>Victivallis</taxon>
    </lineage>
</organism>
<dbReference type="GO" id="GO:0016787">
    <property type="term" value="F:hydrolase activity"/>
    <property type="evidence" value="ECO:0007669"/>
    <property type="project" value="UniProtKB-KW"/>
</dbReference>
<dbReference type="InterPro" id="IPR036705">
    <property type="entry name" value="Ribosyl_crysJ1_sf"/>
</dbReference>
<proteinExistence type="predicted"/>
<dbReference type="AlphaFoldDB" id="A0A848AZ40"/>
<evidence type="ECO:0000313" key="3">
    <source>
        <dbReference type="Proteomes" id="UP000576225"/>
    </source>
</evidence>
<keyword evidence="1" id="KW-0479">Metal-binding</keyword>
<evidence type="ECO:0000256" key="1">
    <source>
        <dbReference type="PIRSR" id="PIRSR605502-1"/>
    </source>
</evidence>
<dbReference type="GO" id="GO:0046872">
    <property type="term" value="F:metal ion binding"/>
    <property type="evidence" value="ECO:0007669"/>
    <property type="project" value="UniProtKB-KW"/>
</dbReference>
<dbReference type="SUPFAM" id="SSF101478">
    <property type="entry name" value="ADP-ribosylglycohydrolase"/>
    <property type="match status" value="1"/>
</dbReference>
<accession>A0A848AZ40</accession>
<reference evidence="2 3" key="1">
    <citation type="submission" date="2020-04" db="EMBL/GenBank/DDBJ databases">
        <authorList>
            <person name="Hitch T.C.A."/>
            <person name="Wylensek D."/>
            <person name="Clavel T."/>
        </authorList>
    </citation>
    <scope>NUCLEOTIDE SEQUENCE [LARGE SCALE GENOMIC DNA]</scope>
    <source>
        <strain evidence="2 3">COR2-253-APC-1A</strain>
    </source>
</reference>
<feature type="binding site" evidence="1">
    <location>
        <position position="256"/>
    </location>
    <ligand>
        <name>Mg(2+)</name>
        <dbReference type="ChEBI" id="CHEBI:18420"/>
        <label>1</label>
    </ligand>
</feature>
<protein>
    <submittedName>
        <fullName evidence="2">ADP-ribosylglycohydrolase family protein</fullName>
    </submittedName>
</protein>
<dbReference type="RefSeq" id="WP_168963005.1">
    <property type="nucleotide sequence ID" value="NZ_JABAEW010000027.1"/>
</dbReference>
<feature type="binding site" evidence="1">
    <location>
        <position position="254"/>
    </location>
    <ligand>
        <name>Mg(2+)</name>
        <dbReference type="ChEBI" id="CHEBI:18420"/>
        <label>1</label>
    </ligand>
</feature>
<name>A0A848AZ40_9BACT</name>
<comment type="cofactor">
    <cofactor evidence="1">
        <name>Mg(2+)</name>
        <dbReference type="ChEBI" id="CHEBI:18420"/>
    </cofactor>
    <text evidence="1">Binds 2 magnesium ions per subunit.</text>
</comment>
<dbReference type="Proteomes" id="UP000576225">
    <property type="component" value="Unassembled WGS sequence"/>
</dbReference>
<gene>
    <name evidence="2" type="ORF">HF882_13720</name>
</gene>
<comment type="caution">
    <text evidence="2">The sequence shown here is derived from an EMBL/GenBank/DDBJ whole genome shotgun (WGS) entry which is preliminary data.</text>
</comment>
<dbReference type="Pfam" id="PF03747">
    <property type="entry name" value="ADP_ribosyl_GH"/>
    <property type="match status" value="1"/>
</dbReference>
<keyword evidence="2" id="KW-0378">Hydrolase</keyword>